<keyword evidence="5" id="KW-0598">Phosphotransferase system</keyword>
<proteinExistence type="predicted"/>
<protein>
    <submittedName>
        <fullName evidence="8">PTS glucose transporter subunit IIA</fullName>
    </submittedName>
</protein>
<keyword evidence="6" id="KW-0418">Kinase</keyword>
<evidence type="ECO:0000256" key="6">
    <source>
        <dbReference type="ARBA" id="ARBA00022777"/>
    </source>
</evidence>
<dbReference type="InterPro" id="IPR050890">
    <property type="entry name" value="PTS_EIIA_component"/>
</dbReference>
<evidence type="ECO:0000256" key="4">
    <source>
        <dbReference type="ARBA" id="ARBA00022679"/>
    </source>
</evidence>
<dbReference type="PANTHER" id="PTHR45008">
    <property type="entry name" value="PTS SYSTEM GLUCOSE-SPECIFIC EIIA COMPONENT"/>
    <property type="match status" value="1"/>
</dbReference>
<dbReference type="Gene3D" id="2.70.70.10">
    <property type="entry name" value="Glucose Permease (Domain IIA)"/>
    <property type="match status" value="1"/>
</dbReference>
<keyword evidence="4" id="KW-0808">Transferase</keyword>
<feature type="domain" description="PTS EIIA type-1" evidence="7">
    <location>
        <begin position="25"/>
        <end position="130"/>
    </location>
</feature>
<dbReference type="PANTHER" id="PTHR45008:SF1">
    <property type="entry name" value="PTS SYSTEM GLUCOSE-SPECIFIC EIIA COMPONENT"/>
    <property type="match status" value="1"/>
</dbReference>
<dbReference type="EMBL" id="JAFLVR010000025">
    <property type="protein sequence ID" value="MBO0452862.1"/>
    <property type="molecule type" value="Genomic_DNA"/>
</dbReference>
<accession>A0ABS3HHD4</accession>
<dbReference type="PROSITE" id="PS51093">
    <property type="entry name" value="PTS_EIIA_TYPE_1"/>
    <property type="match status" value="1"/>
</dbReference>
<dbReference type="Proteomes" id="UP000664495">
    <property type="component" value="Unassembled WGS sequence"/>
</dbReference>
<organism evidence="8 9">
    <name type="scientific">Candidatus Enterococcus murrayae</name>
    <dbReference type="NCBI Taxonomy" id="2815321"/>
    <lineage>
        <taxon>Bacteria</taxon>
        <taxon>Bacillati</taxon>
        <taxon>Bacillota</taxon>
        <taxon>Bacilli</taxon>
        <taxon>Lactobacillales</taxon>
        <taxon>Enterococcaceae</taxon>
        <taxon>Enterococcus</taxon>
    </lineage>
</organism>
<reference evidence="8 9" key="1">
    <citation type="submission" date="2021-03" db="EMBL/GenBank/DDBJ databases">
        <title>Enterococcal diversity collection.</title>
        <authorList>
            <person name="Gilmore M.S."/>
            <person name="Schwartzman J."/>
            <person name="Van Tyne D."/>
            <person name="Martin M."/>
            <person name="Earl A.M."/>
            <person name="Manson A.L."/>
            <person name="Straub T."/>
            <person name="Salamzade R."/>
            <person name="Saavedra J."/>
            <person name="Lebreton F."/>
            <person name="Prichula J."/>
            <person name="Schaufler K."/>
            <person name="Gaca A."/>
            <person name="Sgardioli B."/>
            <person name="Wagenaar J."/>
            <person name="Strong T."/>
        </authorList>
    </citation>
    <scope>NUCLEOTIDE SEQUENCE [LARGE SCALE GENOMIC DNA]</scope>
    <source>
        <strain evidence="8 9">MJM16</strain>
    </source>
</reference>
<gene>
    <name evidence="8" type="ORF">JZO85_11310</name>
</gene>
<evidence type="ECO:0000259" key="7">
    <source>
        <dbReference type="PROSITE" id="PS51093"/>
    </source>
</evidence>
<keyword evidence="2" id="KW-0813">Transport</keyword>
<comment type="subcellular location">
    <subcellularLocation>
        <location evidence="1">Cytoplasm</location>
    </subcellularLocation>
</comment>
<evidence type="ECO:0000256" key="2">
    <source>
        <dbReference type="ARBA" id="ARBA00022448"/>
    </source>
</evidence>
<keyword evidence="9" id="KW-1185">Reference proteome</keyword>
<evidence type="ECO:0000256" key="3">
    <source>
        <dbReference type="ARBA" id="ARBA00022597"/>
    </source>
</evidence>
<dbReference type="NCBIfam" id="TIGR00830">
    <property type="entry name" value="PTBA"/>
    <property type="match status" value="1"/>
</dbReference>
<dbReference type="Pfam" id="PF00358">
    <property type="entry name" value="PTS_EIIA_1"/>
    <property type="match status" value="1"/>
</dbReference>
<name>A0ABS3HHD4_9ENTE</name>
<dbReference type="InterPro" id="IPR011055">
    <property type="entry name" value="Dup_hybrid_motif"/>
</dbReference>
<comment type="caution">
    <text evidence="8">The sequence shown here is derived from an EMBL/GenBank/DDBJ whole genome shotgun (WGS) entry which is preliminary data.</text>
</comment>
<dbReference type="SUPFAM" id="SSF51261">
    <property type="entry name" value="Duplicated hybrid motif"/>
    <property type="match status" value="1"/>
</dbReference>
<sequence length="156" mass="16872">MFWNKKREIFAPVEGRFVDLTEVEDEVFSSGMMGQGCGIIPTGGTIVAPVDAEIISASPNMRHAMGLRLKNGCELLIHVGIDTVSLKNQGFSTLVSEGDQVKKGTELLKFDPQIIKEAGLKDTVMVIVTNTKSFSLEVGTEAKELIAGESVIMTIK</sequence>
<evidence type="ECO:0000256" key="5">
    <source>
        <dbReference type="ARBA" id="ARBA00022683"/>
    </source>
</evidence>
<dbReference type="RefSeq" id="WP_207108636.1">
    <property type="nucleotide sequence ID" value="NZ_JAFLVR010000025.1"/>
</dbReference>
<keyword evidence="3 8" id="KW-0762">Sugar transport</keyword>
<evidence type="ECO:0000313" key="9">
    <source>
        <dbReference type="Proteomes" id="UP000664495"/>
    </source>
</evidence>
<evidence type="ECO:0000313" key="8">
    <source>
        <dbReference type="EMBL" id="MBO0452862.1"/>
    </source>
</evidence>
<dbReference type="InterPro" id="IPR001127">
    <property type="entry name" value="PTS_EIIA_1_perm"/>
</dbReference>
<evidence type="ECO:0000256" key="1">
    <source>
        <dbReference type="ARBA" id="ARBA00004496"/>
    </source>
</evidence>
<dbReference type="PROSITE" id="PS00371">
    <property type="entry name" value="PTS_EIIA_TYPE_1_HIS"/>
    <property type="match status" value="1"/>
</dbReference>